<protein>
    <submittedName>
        <fullName evidence="10">Protein kinase domain protein</fullName>
        <ecNumber evidence="10">2.7.11.25</ecNumber>
        <ecNumber evidence="10">2.7.7.7</ecNumber>
    </submittedName>
</protein>
<proteinExistence type="predicted"/>
<dbReference type="OrthoDB" id="346907at2759"/>
<dbReference type="EC" id="2.7.7.7" evidence="10"/>
<sequence>MEEKQSEVLLQTKYNNLLEEIKQKDKIINEKNNYIKILEQDKVYKKFLKKKNYFINIYIYIHITFLYLIFQYIFFKIKKELLQKQFVSNQQSLSVCFNKNQINKQIIIYIIQKAYKQKVQKIIGQQLLNVEKLRREELKTNISIQKQRLGEYIQVRECTKFDESWQDGSDFQKINERLAQIEQSKEELEKCKKALKINKKQQTEYDLSQIEQKQRINLQLQCLTKVLYIYIIYIFIFFIKRKNKIYVKIFNFLNIKKYYLYKNKKDFMKNKSNKIKKQENIIKISSRYGKLWPCLGERYQLLSLLGRGGFSEVYKAYDLIELREVACKIHQLNLNWSERSKANYIKHAVRESKIHSELKHPNIVQLYDTVEIDENSFATVLEFCEGPDLYFYLKKYRVIAEKEAKLLIKQILNALKYMSSQKMRIIHYDLKPQNIIFHKGELKITDFGLCKIIEDEQTKMELTSQGVGTYWYLPPETFEFENNPQISQKVDIWSVGVIFFEMIFGQRPFGNNMSQDKILKDNIILKSTQVIFPQKPSVSNECKDFIKSCLTYDQNNRWDIQQAINSSYLNKK</sequence>
<name>G0QXH4_ICHMU</name>
<feature type="binding site" evidence="6">
    <location>
        <position position="328"/>
    </location>
    <ligand>
        <name>ATP</name>
        <dbReference type="ChEBI" id="CHEBI:30616"/>
    </ligand>
</feature>
<organism evidence="10 11">
    <name type="scientific">Ichthyophthirius multifiliis</name>
    <name type="common">White spot disease agent</name>
    <name type="synonym">Ich</name>
    <dbReference type="NCBI Taxonomy" id="5932"/>
    <lineage>
        <taxon>Eukaryota</taxon>
        <taxon>Sar</taxon>
        <taxon>Alveolata</taxon>
        <taxon>Ciliophora</taxon>
        <taxon>Intramacronucleata</taxon>
        <taxon>Oligohymenophorea</taxon>
        <taxon>Hymenostomatida</taxon>
        <taxon>Ophryoglenina</taxon>
        <taxon>Ichthyophthirius</taxon>
    </lineage>
</organism>
<evidence type="ECO:0000313" key="11">
    <source>
        <dbReference type="Proteomes" id="UP000008983"/>
    </source>
</evidence>
<dbReference type="SUPFAM" id="SSF56112">
    <property type="entry name" value="Protein kinase-like (PK-like)"/>
    <property type="match status" value="1"/>
</dbReference>
<feature type="coiled-coil region" evidence="7">
    <location>
        <begin position="171"/>
        <end position="201"/>
    </location>
</feature>
<dbReference type="InParanoid" id="G0QXH4"/>
<keyword evidence="4 10" id="KW-0418">Kinase</keyword>
<dbReference type="InterPro" id="IPR000719">
    <property type="entry name" value="Prot_kinase_dom"/>
</dbReference>
<keyword evidence="8" id="KW-0472">Membrane</keyword>
<dbReference type="InterPro" id="IPR017441">
    <property type="entry name" value="Protein_kinase_ATP_BS"/>
</dbReference>
<dbReference type="PROSITE" id="PS00107">
    <property type="entry name" value="PROTEIN_KINASE_ATP"/>
    <property type="match status" value="1"/>
</dbReference>
<evidence type="ECO:0000256" key="5">
    <source>
        <dbReference type="ARBA" id="ARBA00022840"/>
    </source>
</evidence>
<dbReference type="eggNOG" id="KOG1151">
    <property type="taxonomic scope" value="Eukaryota"/>
</dbReference>
<feature type="domain" description="Protein kinase" evidence="9">
    <location>
        <begin position="299"/>
        <end position="569"/>
    </location>
</feature>
<dbReference type="GO" id="GO:0004709">
    <property type="term" value="F:MAP kinase kinase kinase activity"/>
    <property type="evidence" value="ECO:0007669"/>
    <property type="project" value="UniProtKB-EC"/>
</dbReference>
<evidence type="ECO:0000256" key="4">
    <source>
        <dbReference type="ARBA" id="ARBA00022777"/>
    </source>
</evidence>
<evidence type="ECO:0000256" key="1">
    <source>
        <dbReference type="ARBA" id="ARBA00022527"/>
    </source>
</evidence>
<dbReference type="Proteomes" id="UP000008983">
    <property type="component" value="Unassembled WGS sequence"/>
</dbReference>
<accession>G0QXH4</accession>
<keyword evidence="8" id="KW-0812">Transmembrane</keyword>
<keyword evidence="2 10" id="KW-0808">Transferase</keyword>
<keyword evidence="7" id="KW-0175">Coiled coil</keyword>
<reference evidence="10 11" key="1">
    <citation type="submission" date="2011-07" db="EMBL/GenBank/DDBJ databases">
        <authorList>
            <person name="Coyne R."/>
            <person name="Brami D."/>
            <person name="Johnson J."/>
            <person name="Hostetler J."/>
            <person name="Hannick L."/>
            <person name="Clark T."/>
            <person name="Cassidy-Hanley D."/>
            <person name="Inman J."/>
        </authorList>
    </citation>
    <scope>NUCLEOTIDE SEQUENCE [LARGE SCALE GENOMIC DNA]</scope>
    <source>
        <strain evidence="10 11">G5</strain>
    </source>
</reference>
<dbReference type="PANTHER" id="PTHR22974:SF23">
    <property type="entry name" value="TOUSLED-LIKE KINASE, ISOFORM G"/>
    <property type="match status" value="1"/>
</dbReference>
<evidence type="ECO:0000256" key="6">
    <source>
        <dbReference type="PROSITE-ProRule" id="PRU10141"/>
    </source>
</evidence>
<dbReference type="RefSeq" id="XP_004031328.1">
    <property type="nucleotide sequence ID" value="XM_004031280.1"/>
</dbReference>
<feature type="transmembrane region" description="Helical" evidence="8">
    <location>
        <begin position="222"/>
        <end position="239"/>
    </location>
</feature>
<dbReference type="GeneID" id="14906205"/>
<evidence type="ECO:0000259" key="9">
    <source>
        <dbReference type="PROSITE" id="PS50011"/>
    </source>
</evidence>
<dbReference type="Pfam" id="PF00069">
    <property type="entry name" value="Pkinase"/>
    <property type="match status" value="1"/>
</dbReference>
<dbReference type="AlphaFoldDB" id="G0QXH4"/>
<dbReference type="GO" id="GO:0007059">
    <property type="term" value="P:chromosome segregation"/>
    <property type="evidence" value="ECO:0007669"/>
    <property type="project" value="TreeGrafter"/>
</dbReference>
<keyword evidence="1" id="KW-0723">Serine/threonine-protein kinase</keyword>
<keyword evidence="3 6" id="KW-0547">Nucleotide-binding</keyword>
<dbReference type="InterPro" id="IPR011009">
    <property type="entry name" value="Kinase-like_dom_sf"/>
</dbReference>
<keyword evidence="11" id="KW-1185">Reference proteome</keyword>
<keyword evidence="5 6" id="KW-0067">ATP-binding</keyword>
<dbReference type="GO" id="GO:0005524">
    <property type="term" value="F:ATP binding"/>
    <property type="evidence" value="ECO:0007669"/>
    <property type="project" value="UniProtKB-UniRule"/>
</dbReference>
<dbReference type="SMART" id="SM00220">
    <property type="entry name" value="S_TKc"/>
    <property type="match status" value="1"/>
</dbReference>
<dbReference type="InterPro" id="IPR008271">
    <property type="entry name" value="Ser/Thr_kinase_AS"/>
</dbReference>
<keyword evidence="8" id="KW-1133">Transmembrane helix</keyword>
<evidence type="ECO:0000256" key="8">
    <source>
        <dbReference type="SAM" id="Phobius"/>
    </source>
</evidence>
<dbReference type="PROSITE" id="PS00108">
    <property type="entry name" value="PROTEIN_KINASE_ST"/>
    <property type="match status" value="1"/>
</dbReference>
<dbReference type="CDD" id="cd13990">
    <property type="entry name" value="STKc_TLK"/>
    <property type="match status" value="1"/>
</dbReference>
<dbReference type="EC" id="2.7.11.25" evidence="10"/>
<evidence type="ECO:0000256" key="2">
    <source>
        <dbReference type="ARBA" id="ARBA00022679"/>
    </source>
</evidence>
<keyword evidence="10" id="KW-0548">Nucleotidyltransferase</keyword>
<evidence type="ECO:0000313" key="10">
    <source>
        <dbReference type="EMBL" id="EGR30092.1"/>
    </source>
</evidence>
<evidence type="ECO:0000256" key="7">
    <source>
        <dbReference type="SAM" id="Coils"/>
    </source>
</evidence>
<dbReference type="GO" id="GO:0005634">
    <property type="term" value="C:nucleus"/>
    <property type="evidence" value="ECO:0007669"/>
    <property type="project" value="TreeGrafter"/>
</dbReference>
<dbReference type="OMA" id="EAGNQSK"/>
<feature type="transmembrane region" description="Helical" evidence="8">
    <location>
        <begin position="53"/>
        <end position="75"/>
    </location>
</feature>
<dbReference type="EMBL" id="GL984074">
    <property type="protein sequence ID" value="EGR30092.1"/>
    <property type="molecule type" value="Genomic_DNA"/>
</dbReference>
<dbReference type="PROSITE" id="PS50011">
    <property type="entry name" value="PROTEIN_KINASE_DOM"/>
    <property type="match status" value="1"/>
</dbReference>
<gene>
    <name evidence="10" type="ORF">IMG5_142850</name>
</gene>
<dbReference type="PANTHER" id="PTHR22974">
    <property type="entry name" value="MIXED LINEAGE PROTEIN KINASE"/>
    <property type="match status" value="1"/>
</dbReference>
<dbReference type="Gene3D" id="1.10.510.10">
    <property type="entry name" value="Transferase(Phosphotransferase) domain 1"/>
    <property type="match status" value="1"/>
</dbReference>
<dbReference type="GO" id="GO:0003887">
    <property type="term" value="F:DNA-directed DNA polymerase activity"/>
    <property type="evidence" value="ECO:0007669"/>
    <property type="project" value="UniProtKB-EC"/>
</dbReference>
<dbReference type="FunFam" id="1.10.510.10:FF:000698">
    <property type="entry name" value="Serine/threonine-protein kinase tousled-like 1"/>
    <property type="match status" value="1"/>
</dbReference>
<evidence type="ECO:0000256" key="3">
    <source>
        <dbReference type="ARBA" id="ARBA00022741"/>
    </source>
</evidence>